<feature type="transmembrane region" description="Helical" evidence="8">
    <location>
        <begin position="75"/>
        <end position="95"/>
    </location>
</feature>
<dbReference type="InterPro" id="IPR000014">
    <property type="entry name" value="PAS"/>
</dbReference>
<dbReference type="Gene3D" id="3.30.450.20">
    <property type="entry name" value="PAS domain"/>
    <property type="match status" value="1"/>
</dbReference>
<evidence type="ECO:0000256" key="3">
    <source>
        <dbReference type="ARBA" id="ARBA00022692"/>
    </source>
</evidence>
<dbReference type="InterPro" id="IPR035965">
    <property type="entry name" value="PAS-like_dom_sf"/>
</dbReference>
<dbReference type="Pfam" id="PF07228">
    <property type="entry name" value="SpoIIE"/>
    <property type="match status" value="1"/>
</dbReference>
<feature type="transmembrane region" description="Helical" evidence="8">
    <location>
        <begin position="204"/>
        <end position="223"/>
    </location>
</feature>
<keyword evidence="12" id="KW-1185">Reference proteome</keyword>
<protein>
    <submittedName>
        <fullName evidence="11">Putative PAS/PAC sensor protein</fullName>
    </submittedName>
</protein>
<feature type="transmembrane region" description="Helical" evidence="8">
    <location>
        <begin position="261"/>
        <end position="281"/>
    </location>
</feature>
<keyword evidence="4" id="KW-0378">Hydrolase</keyword>
<dbReference type="SUPFAM" id="SSF55785">
    <property type="entry name" value="PYP-like sensor domain (PAS domain)"/>
    <property type="match status" value="1"/>
</dbReference>
<dbReference type="EMBL" id="CP003221">
    <property type="protein sequence ID" value="EGJ51918.1"/>
    <property type="molecule type" value="Genomic_DNA"/>
</dbReference>
<dbReference type="InterPro" id="IPR001932">
    <property type="entry name" value="PPM-type_phosphatase-like_dom"/>
</dbReference>
<evidence type="ECO:0000256" key="4">
    <source>
        <dbReference type="ARBA" id="ARBA00022801"/>
    </source>
</evidence>
<accession>F3YYU2</accession>
<dbReference type="eggNOG" id="COG3447">
    <property type="taxonomic scope" value="Bacteria"/>
</dbReference>
<keyword evidence="5 8" id="KW-1133">Transmembrane helix</keyword>
<feature type="transmembrane region" description="Helical" evidence="8">
    <location>
        <begin position="178"/>
        <end position="197"/>
    </location>
</feature>
<evidence type="ECO:0000256" key="7">
    <source>
        <dbReference type="SAM" id="Coils"/>
    </source>
</evidence>
<dbReference type="CDD" id="cd00130">
    <property type="entry name" value="PAS"/>
    <property type="match status" value="1"/>
</dbReference>
<proteinExistence type="predicted"/>
<dbReference type="Proteomes" id="UP000007844">
    <property type="component" value="Chromosome"/>
</dbReference>
<dbReference type="PANTHER" id="PTHR43156">
    <property type="entry name" value="STAGE II SPORULATION PROTEIN E-RELATED"/>
    <property type="match status" value="1"/>
</dbReference>
<dbReference type="SMART" id="SM00091">
    <property type="entry name" value="PAS"/>
    <property type="match status" value="1"/>
</dbReference>
<name>F3YYU2_DESAF</name>
<dbReference type="GO" id="GO:0005886">
    <property type="term" value="C:plasma membrane"/>
    <property type="evidence" value="ECO:0007669"/>
    <property type="project" value="UniProtKB-SubCell"/>
</dbReference>
<organism evidence="11 12">
    <name type="scientific">Desulfocurvibacter africanus subsp. africanus str. Walvis Bay</name>
    <dbReference type="NCBI Taxonomy" id="690850"/>
    <lineage>
        <taxon>Bacteria</taxon>
        <taxon>Pseudomonadati</taxon>
        <taxon>Thermodesulfobacteriota</taxon>
        <taxon>Desulfovibrionia</taxon>
        <taxon>Desulfovibrionales</taxon>
        <taxon>Desulfovibrionaceae</taxon>
        <taxon>Desulfocurvibacter</taxon>
    </lineage>
</organism>
<feature type="domain" description="PAS" evidence="9">
    <location>
        <begin position="327"/>
        <end position="386"/>
    </location>
</feature>
<evidence type="ECO:0000256" key="8">
    <source>
        <dbReference type="SAM" id="Phobius"/>
    </source>
</evidence>
<evidence type="ECO:0000259" key="9">
    <source>
        <dbReference type="PROSITE" id="PS50112"/>
    </source>
</evidence>
<feature type="transmembrane region" description="Helical" evidence="8">
    <location>
        <begin position="41"/>
        <end position="63"/>
    </location>
</feature>
<dbReference type="InterPro" id="IPR000700">
    <property type="entry name" value="PAS-assoc_C"/>
</dbReference>
<feature type="transmembrane region" description="Helical" evidence="8">
    <location>
        <begin position="144"/>
        <end position="166"/>
    </location>
</feature>
<dbReference type="PROSITE" id="PS50113">
    <property type="entry name" value="PAC"/>
    <property type="match status" value="1"/>
</dbReference>
<dbReference type="HOGENOM" id="CLU_387691_0_0_7"/>
<evidence type="ECO:0000256" key="6">
    <source>
        <dbReference type="ARBA" id="ARBA00023136"/>
    </source>
</evidence>
<dbReference type="SUPFAM" id="SSF81606">
    <property type="entry name" value="PP2C-like"/>
    <property type="match status" value="1"/>
</dbReference>
<evidence type="ECO:0000256" key="1">
    <source>
        <dbReference type="ARBA" id="ARBA00004651"/>
    </source>
</evidence>
<feature type="transmembrane region" description="Helical" evidence="8">
    <location>
        <begin position="229"/>
        <end position="249"/>
    </location>
</feature>
<reference evidence="11 12" key="1">
    <citation type="journal article" date="2011" name="J. Bacteriol.">
        <title>Genome sequence of the mercury-methylating and pleomorphic Desulfovibrio africanus Strain Walvis Bay.</title>
        <authorList>
            <person name="Brown S.D."/>
            <person name="Wall J.D."/>
            <person name="Kucken A.M."/>
            <person name="Gilmour C.C."/>
            <person name="Podar M."/>
            <person name="Brandt C.C."/>
            <person name="Teshima H."/>
            <person name="Detter J.C."/>
            <person name="Han C.S."/>
            <person name="Land M.L."/>
            <person name="Lucas S."/>
            <person name="Han J."/>
            <person name="Pennacchio L."/>
            <person name="Nolan M."/>
            <person name="Pitluck S."/>
            <person name="Woyke T."/>
            <person name="Goodwin L."/>
            <person name="Palumbo A.V."/>
            <person name="Elias D.A."/>
        </authorList>
    </citation>
    <scope>NUCLEOTIDE SEQUENCE [LARGE SCALE GENOMIC DNA]</scope>
    <source>
        <strain evidence="11 12">Walvis Bay</strain>
    </source>
</reference>
<evidence type="ECO:0000256" key="2">
    <source>
        <dbReference type="ARBA" id="ARBA00022475"/>
    </source>
</evidence>
<gene>
    <name evidence="11" type="ORF">Desaf_3641</name>
</gene>
<feature type="domain" description="PAC" evidence="10">
    <location>
        <begin position="400"/>
        <end position="451"/>
    </location>
</feature>
<dbReference type="STRING" id="690850.Desaf_3641"/>
<feature type="transmembrane region" description="Helical" evidence="8">
    <location>
        <begin position="107"/>
        <end position="132"/>
    </location>
</feature>
<feature type="coiled-coil region" evidence="7">
    <location>
        <begin position="303"/>
        <end position="337"/>
    </location>
</feature>
<evidence type="ECO:0000256" key="5">
    <source>
        <dbReference type="ARBA" id="ARBA00022989"/>
    </source>
</evidence>
<dbReference type="GO" id="GO:0016791">
    <property type="term" value="F:phosphatase activity"/>
    <property type="evidence" value="ECO:0007669"/>
    <property type="project" value="TreeGrafter"/>
</dbReference>
<dbReference type="AlphaFoldDB" id="F3YYU2"/>
<dbReference type="KEGG" id="daf:Desaf_3641"/>
<dbReference type="Pfam" id="PF13426">
    <property type="entry name" value="PAS_9"/>
    <property type="match status" value="1"/>
</dbReference>
<dbReference type="eggNOG" id="COG2208">
    <property type="taxonomic scope" value="Bacteria"/>
</dbReference>
<dbReference type="RefSeq" id="WP_014261530.1">
    <property type="nucleotide sequence ID" value="NC_016629.1"/>
</dbReference>
<dbReference type="Gene3D" id="3.60.40.10">
    <property type="entry name" value="PPM-type phosphatase domain"/>
    <property type="match status" value="1"/>
</dbReference>
<evidence type="ECO:0000259" key="10">
    <source>
        <dbReference type="PROSITE" id="PS50113"/>
    </source>
</evidence>
<keyword evidence="7" id="KW-0175">Coiled coil</keyword>
<dbReference type="SMART" id="SM00331">
    <property type="entry name" value="PP2C_SIG"/>
    <property type="match status" value="1"/>
</dbReference>
<dbReference type="InterPro" id="IPR007895">
    <property type="entry name" value="MASE1"/>
</dbReference>
<evidence type="ECO:0000313" key="12">
    <source>
        <dbReference type="Proteomes" id="UP000007844"/>
    </source>
</evidence>
<dbReference type="InterPro" id="IPR036457">
    <property type="entry name" value="PPM-type-like_dom_sf"/>
</dbReference>
<keyword evidence="6 8" id="KW-0472">Membrane</keyword>
<dbReference type="PROSITE" id="PS50112">
    <property type="entry name" value="PAS"/>
    <property type="match status" value="1"/>
</dbReference>
<dbReference type="Pfam" id="PF05231">
    <property type="entry name" value="MASE1"/>
    <property type="match status" value="1"/>
</dbReference>
<dbReference type="NCBIfam" id="TIGR00229">
    <property type="entry name" value="sensory_box"/>
    <property type="match status" value="1"/>
</dbReference>
<keyword evidence="3 8" id="KW-0812">Transmembrane</keyword>
<dbReference type="InterPro" id="IPR052016">
    <property type="entry name" value="Bact_Sigma-Reg"/>
</dbReference>
<keyword evidence="2" id="KW-1003">Cell membrane</keyword>
<comment type="subcellular location">
    <subcellularLocation>
        <location evidence="1">Cell membrane</location>
        <topology evidence="1">Multi-pass membrane protein</topology>
    </subcellularLocation>
</comment>
<feature type="coiled-coil region" evidence="7">
    <location>
        <begin position="437"/>
        <end position="469"/>
    </location>
</feature>
<sequence>MNGFLRNLLIGTVYFGLGQLGLALAAASTNIAPIWPASGFAFAAILLWNLSCLPYIVLADLALSVTTGPFAASDVLTALANALSAVAGVVLLQRFKSPGSIHERSWNMVLLLLCGTVVTAGLASSMSVLGLVRGGQVAQAEALPVWWTWFLSDAAGVVLLTPLLVVWQEKGLAGLRPWRPESLLLLTGLLLAGWVMFGQRQLEIVEHYPVAFVLAPMLVWAGFRLDLRILTLAILAFSVQAVAGTTMSLGPFGHLGLPESYLLLQVFLMVMASMVFILSSVNAQSHLAELSLRQSQAALRYANERLEQRVLERTKELRQALKELRRAERSYRALYENAIQGMFRSSLDGRIKTANPAFAHMLGYASPEDLLRESGMESVYVFPEDRREWLAGIRQQGFLRNYELRLRRKDGTPLWVLGNVLLTQGDDGEEVLEGIEIDVTEKALAEQELERERQRLEEDLRAAGEIQKRLLPRDGAELPGAAMAWTFVPSGQVGGDAFNFIPLADGRTAFYMLDVSGHGVPSALVAFSACQALQDAGGMQGGSTAGRLGIMPRPVEVMRRLEAEFPFSRFGQFFTLCYMVLDARQGLLTWSCAGHPPPLLLRPGQTPALLDGSGPAVGLGHAEGFREDQVALEPGDRLLLYTDGVTEYRAADGELFGEERLLAVLAGAADLTREQVLALVTERLGEFGQGRRPGDDVSMLLVEYLGPEGAGR</sequence>
<dbReference type="PANTHER" id="PTHR43156:SF2">
    <property type="entry name" value="STAGE II SPORULATION PROTEIN E"/>
    <property type="match status" value="1"/>
</dbReference>
<evidence type="ECO:0000313" key="11">
    <source>
        <dbReference type="EMBL" id="EGJ51918.1"/>
    </source>
</evidence>